<proteinExistence type="predicted"/>
<dbReference type="InterPro" id="IPR027417">
    <property type="entry name" value="P-loop_NTPase"/>
</dbReference>
<name>A0ABW6ETA0_9ACTN</name>
<evidence type="ECO:0000313" key="2">
    <source>
        <dbReference type="Proteomes" id="UP001598352"/>
    </source>
</evidence>
<reference evidence="1 2" key="1">
    <citation type="submission" date="2024-09" db="EMBL/GenBank/DDBJ databases">
        <title>The Natural Products Discovery Center: Release of the First 8490 Sequenced Strains for Exploring Actinobacteria Biosynthetic Diversity.</title>
        <authorList>
            <person name="Kalkreuter E."/>
            <person name="Kautsar S.A."/>
            <person name="Yang D."/>
            <person name="Bader C.D."/>
            <person name="Teijaro C.N."/>
            <person name="Fluegel L."/>
            <person name="Davis C.M."/>
            <person name="Simpson J.R."/>
            <person name="Lauterbach L."/>
            <person name="Steele A.D."/>
            <person name="Gui C."/>
            <person name="Meng S."/>
            <person name="Li G."/>
            <person name="Viehrig K."/>
            <person name="Ye F."/>
            <person name="Su P."/>
            <person name="Kiefer A.F."/>
            <person name="Nichols A."/>
            <person name="Cepeda A.J."/>
            <person name="Yan W."/>
            <person name="Fan B."/>
            <person name="Jiang Y."/>
            <person name="Adhikari A."/>
            <person name="Zheng C.-J."/>
            <person name="Schuster L."/>
            <person name="Cowan T.M."/>
            <person name="Smanski M.J."/>
            <person name="Chevrette M.G."/>
            <person name="De Carvalho L.P.S."/>
            <person name="Shen B."/>
        </authorList>
    </citation>
    <scope>NUCLEOTIDE SEQUENCE [LARGE SCALE GENOMIC DNA]</scope>
    <source>
        <strain evidence="1 2">NPDC058428</strain>
    </source>
</reference>
<dbReference type="Proteomes" id="UP001598352">
    <property type="component" value="Unassembled WGS sequence"/>
</dbReference>
<gene>
    <name evidence="1" type="ORF">ACFWOQ_01065</name>
</gene>
<accession>A0ABW6ETA0</accession>
<sequence>MTPPEDTPGPTTTRTTNVVRDASVGISVQAGSITGGIAVYTLPPDPPPPRQLPRLPATWVDRDADLTLLQHRAGTPVGASGARVIALHGPAGTGTTALAARLLHDLQDAHPGGQLYVDLRGGEPDGPLTPGKALGQLLRSVRPGTLPADARERAAWWRSVTAGRAPTCVLLDNAVDADTVRACLPAGDGHLVLVTSRHPLVELAADGAHLHPLGPLPPTAARQYLAIRAGEARIRAEPHAAEQLVQLAAGLPTALVLTAAQLSLHPKRSLSGLAQALTPAPPDQQGAIMTTHTGAAYAGLDRPTARTYRVLSRLPVHDVDATLVAAVCDITPEAATGHLDDLTAAGLLEITDAGEPLGPAYRFASPEVRERVLQFARTVETDGEVDEILRRALGWAMSATVTADALITPSHHRTLSISPADLPYAPQHPVCNADADAALGWLTGQSDNVLALVRSAARAGHHDYVWRIVYSLWPWWRAAGRHDDWTELHLIALESVRHDLHADSAAERHLLNTYGLGLRSSGDPAALGVFTRVLEAALRADDALGGAQALYELGATHLTMEQPTEAIPVLERARSVRAEQGYERGVALADILLGQALLSLGRLDEALDRLQGARAALDGVDVHDAARALAWQGRAQVQVGDIPAGEMSLHTALREFREARAPRKVAQAVEWLAHAAETDGRASDARALYEQAIAQYRPVSGVDADRVRDHLARLV</sequence>
<comment type="caution">
    <text evidence="1">The sequence shown here is derived from an EMBL/GenBank/DDBJ whole genome shotgun (WGS) entry which is preliminary data.</text>
</comment>
<dbReference type="EMBL" id="JBHXKZ010000001">
    <property type="protein sequence ID" value="MFD4821150.1"/>
    <property type="molecule type" value="Genomic_DNA"/>
</dbReference>
<dbReference type="SUPFAM" id="SSF52540">
    <property type="entry name" value="P-loop containing nucleoside triphosphate hydrolases"/>
    <property type="match status" value="1"/>
</dbReference>
<organism evidence="1 2">
    <name type="scientific">Streptomyces rubiginosohelvolus</name>
    <dbReference type="NCBI Taxonomy" id="67362"/>
    <lineage>
        <taxon>Bacteria</taxon>
        <taxon>Bacillati</taxon>
        <taxon>Actinomycetota</taxon>
        <taxon>Actinomycetes</taxon>
        <taxon>Kitasatosporales</taxon>
        <taxon>Streptomycetaceae</taxon>
        <taxon>Streptomyces</taxon>
    </lineage>
</organism>
<dbReference type="Gene3D" id="1.25.40.10">
    <property type="entry name" value="Tetratricopeptide repeat domain"/>
    <property type="match status" value="1"/>
</dbReference>
<protein>
    <submittedName>
        <fullName evidence="1">Tetratricopeptide repeat protein</fullName>
    </submittedName>
</protein>
<dbReference type="Gene3D" id="3.40.50.300">
    <property type="entry name" value="P-loop containing nucleotide triphosphate hydrolases"/>
    <property type="match status" value="1"/>
</dbReference>
<evidence type="ECO:0000313" key="1">
    <source>
        <dbReference type="EMBL" id="MFD4821150.1"/>
    </source>
</evidence>
<dbReference type="RefSeq" id="WP_382760443.1">
    <property type="nucleotide sequence ID" value="NZ_JBHXKZ010000001.1"/>
</dbReference>
<dbReference type="SUPFAM" id="SSF48452">
    <property type="entry name" value="TPR-like"/>
    <property type="match status" value="1"/>
</dbReference>
<dbReference type="InterPro" id="IPR011990">
    <property type="entry name" value="TPR-like_helical_dom_sf"/>
</dbReference>
<dbReference type="PANTHER" id="PTHR47691">
    <property type="entry name" value="REGULATOR-RELATED"/>
    <property type="match status" value="1"/>
</dbReference>
<dbReference type="PANTHER" id="PTHR47691:SF3">
    <property type="entry name" value="HTH-TYPE TRANSCRIPTIONAL REGULATOR RV0890C-RELATED"/>
    <property type="match status" value="1"/>
</dbReference>
<keyword evidence="2" id="KW-1185">Reference proteome</keyword>